<sequence>MGMEAQEGSEIKYSLHEKLKARELIGSLIFPNMQCKTSKKAEMIKAAEVCKSAPTAAPPLLHFEHIPKLRAEDHERQKLEIRAEERGVDTSKSKSTLLLTLIFSHSPLSQSPSESLKNNNDNAIMRHWNIACWPPPLPSGLKIPLPLSQLTRCP</sequence>
<protein>
    <submittedName>
        <fullName evidence="1">Uncharacterized protein</fullName>
    </submittedName>
</protein>
<gene>
    <name evidence="1" type="ORF">E2C01_048579</name>
</gene>
<organism evidence="1 2">
    <name type="scientific">Portunus trituberculatus</name>
    <name type="common">Swimming crab</name>
    <name type="synonym">Neptunus trituberculatus</name>
    <dbReference type="NCBI Taxonomy" id="210409"/>
    <lineage>
        <taxon>Eukaryota</taxon>
        <taxon>Metazoa</taxon>
        <taxon>Ecdysozoa</taxon>
        <taxon>Arthropoda</taxon>
        <taxon>Crustacea</taxon>
        <taxon>Multicrustacea</taxon>
        <taxon>Malacostraca</taxon>
        <taxon>Eumalacostraca</taxon>
        <taxon>Eucarida</taxon>
        <taxon>Decapoda</taxon>
        <taxon>Pleocyemata</taxon>
        <taxon>Brachyura</taxon>
        <taxon>Eubrachyura</taxon>
        <taxon>Portunoidea</taxon>
        <taxon>Portunidae</taxon>
        <taxon>Portuninae</taxon>
        <taxon>Portunus</taxon>
    </lineage>
</organism>
<evidence type="ECO:0000313" key="2">
    <source>
        <dbReference type="Proteomes" id="UP000324222"/>
    </source>
</evidence>
<keyword evidence="2" id="KW-1185">Reference proteome</keyword>
<reference evidence="1 2" key="1">
    <citation type="submission" date="2019-05" db="EMBL/GenBank/DDBJ databases">
        <title>Another draft genome of Portunus trituberculatus and its Hox gene families provides insights of decapod evolution.</title>
        <authorList>
            <person name="Jeong J.-H."/>
            <person name="Song I."/>
            <person name="Kim S."/>
            <person name="Choi T."/>
            <person name="Kim D."/>
            <person name="Ryu S."/>
            <person name="Kim W."/>
        </authorList>
    </citation>
    <scope>NUCLEOTIDE SEQUENCE [LARGE SCALE GENOMIC DNA]</scope>
    <source>
        <tissue evidence="1">Muscle</tissue>
    </source>
</reference>
<proteinExistence type="predicted"/>
<dbReference type="AlphaFoldDB" id="A0A5B7GAX8"/>
<dbReference type="EMBL" id="VSRR010012523">
    <property type="protein sequence ID" value="MPC54656.1"/>
    <property type="molecule type" value="Genomic_DNA"/>
</dbReference>
<comment type="caution">
    <text evidence="1">The sequence shown here is derived from an EMBL/GenBank/DDBJ whole genome shotgun (WGS) entry which is preliminary data.</text>
</comment>
<name>A0A5B7GAX8_PORTR</name>
<accession>A0A5B7GAX8</accession>
<evidence type="ECO:0000313" key="1">
    <source>
        <dbReference type="EMBL" id="MPC54656.1"/>
    </source>
</evidence>
<dbReference type="Proteomes" id="UP000324222">
    <property type="component" value="Unassembled WGS sequence"/>
</dbReference>